<dbReference type="InterPro" id="IPR046947">
    <property type="entry name" value="LytR-like"/>
</dbReference>
<dbReference type="AlphaFoldDB" id="A0A7R7ID67"/>
<dbReference type="SMART" id="SM00850">
    <property type="entry name" value="LytTR"/>
    <property type="match status" value="1"/>
</dbReference>
<feature type="domain" description="Response regulatory" evidence="4">
    <location>
        <begin position="6"/>
        <end position="120"/>
    </location>
</feature>
<reference evidence="6 7" key="1">
    <citation type="submission" date="2020-11" db="EMBL/GenBank/DDBJ databases">
        <title>Draft genome sequencing of a Lachnospiraceae strain isolated from anoxic soil subjected to BSD treatment.</title>
        <authorList>
            <person name="Uek A."/>
            <person name="Tonouchi A."/>
        </authorList>
    </citation>
    <scope>NUCLEOTIDE SEQUENCE [LARGE SCALE GENOMIC DNA]</scope>
    <source>
        <strain evidence="6 7">TB5</strain>
    </source>
</reference>
<feature type="modified residue" description="4-aspartylphosphate" evidence="3">
    <location>
        <position position="57"/>
    </location>
</feature>
<evidence type="ECO:0000313" key="6">
    <source>
        <dbReference type="EMBL" id="BCN31252.1"/>
    </source>
</evidence>
<dbReference type="InterPro" id="IPR001789">
    <property type="entry name" value="Sig_transdc_resp-reg_receiver"/>
</dbReference>
<dbReference type="SMART" id="SM00448">
    <property type="entry name" value="REC"/>
    <property type="match status" value="1"/>
</dbReference>
<dbReference type="InterPro" id="IPR007492">
    <property type="entry name" value="LytTR_DNA-bd_dom"/>
</dbReference>
<dbReference type="Pfam" id="PF04397">
    <property type="entry name" value="LytTR"/>
    <property type="match status" value="1"/>
</dbReference>
<dbReference type="KEGG" id="ahb:bsdtb5_25470"/>
<evidence type="ECO:0000256" key="2">
    <source>
        <dbReference type="ARBA" id="ARBA00024867"/>
    </source>
</evidence>
<accession>A0A7R7ID67</accession>
<keyword evidence="3" id="KW-0597">Phosphoprotein</keyword>
<dbReference type="Proteomes" id="UP000595897">
    <property type="component" value="Chromosome"/>
</dbReference>
<sequence>MDVSMKIVIVDNEKNALNYMVDIIKDYDNISLEKVFLDPIEALVYLLKNPIDALFLDIEMPSINGMYLAEQVLNVYPNTKICFVTAFNDFAVKAFEMNAVDYILKPFQKERIDSALYKMRLQNEIHNSVERLSNEYKYELDIICGFDDEDVVLIPFYDIYYFEVVNRLIYIHTKDKIYRGNKTLCFYEDKLKKRNFFRAHKCYIVNLEKVSKFKPRINYTYDMFLKDSNDVVPLSRGKVKELKEFFDF</sequence>
<evidence type="ECO:0000256" key="3">
    <source>
        <dbReference type="PROSITE-ProRule" id="PRU00169"/>
    </source>
</evidence>
<dbReference type="InterPro" id="IPR011006">
    <property type="entry name" value="CheY-like_superfamily"/>
</dbReference>
<evidence type="ECO:0000259" key="5">
    <source>
        <dbReference type="PROSITE" id="PS50930"/>
    </source>
</evidence>
<proteinExistence type="predicted"/>
<protein>
    <recommendedName>
        <fullName evidence="1">Stage 0 sporulation protein A homolog</fullName>
    </recommendedName>
</protein>
<evidence type="ECO:0000313" key="7">
    <source>
        <dbReference type="Proteomes" id="UP000595897"/>
    </source>
</evidence>
<keyword evidence="7" id="KW-1185">Reference proteome</keyword>
<dbReference type="EMBL" id="AP024169">
    <property type="protein sequence ID" value="BCN31252.1"/>
    <property type="molecule type" value="Genomic_DNA"/>
</dbReference>
<dbReference type="Pfam" id="PF00072">
    <property type="entry name" value="Response_reg"/>
    <property type="match status" value="1"/>
</dbReference>
<dbReference type="PROSITE" id="PS50110">
    <property type="entry name" value="RESPONSE_REGULATORY"/>
    <property type="match status" value="1"/>
</dbReference>
<evidence type="ECO:0000259" key="4">
    <source>
        <dbReference type="PROSITE" id="PS50110"/>
    </source>
</evidence>
<evidence type="ECO:0000256" key="1">
    <source>
        <dbReference type="ARBA" id="ARBA00018672"/>
    </source>
</evidence>
<dbReference type="PANTHER" id="PTHR37299:SF1">
    <property type="entry name" value="STAGE 0 SPORULATION PROTEIN A HOMOLOG"/>
    <property type="match status" value="1"/>
</dbReference>
<dbReference type="Gene3D" id="2.40.50.1020">
    <property type="entry name" value="LytTr DNA-binding domain"/>
    <property type="match status" value="1"/>
</dbReference>
<name>A0A7R7ID67_9FIRM</name>
<comment type="function">
    <text evidence="2">May play the central regulatory role in sporulation. It may be an element of the effector pathway responsible for the activation of sporulation genes in response to nutritional stress. Spo0A may act in concert with spo0H (a sigma factor) to control the expression of some genes that are critical to the sporulation process.</text>
</comment>
<dbReference type="PANTHER" id="PTHR37299">
    <property type="entry name" value="TRANSCRIPTIONAL REGULATOR-RELATED"/>
    <property type="match status" value="1"/>
</dbReference>
<dbReference type="PROSITE" id="PS50930">
    <property type="entry name" value="HTH_LYTTR"/>
    <property type="match status" value="1"/>
</dbReference>
<organism evidence="6 7">
    <name type="scientific">Anaeromicropila herbilytica</name>
    <dbReference type="NCBI Taxonomy" id="2785025"/>
    <lineage>
        <taxon>Bacteria</taxon>
        <taxon>Bacillati</taxon>
        <taxon>Bacillota</taxon>
        <taxon>Clostridia</taxon>
        <taxon>Lachnospirales</taxon>
        <taxon>Lachnospiraceae</taxon>
        <taxon>Anaeromicropila</taxon>
    </lineage>
</organism>
<dbReference type="GO" id="GO:0003677">
    <property type="term" value="F:DNA binding"/>
    <property type="evidence" value="ECO:0007669"/>
    <property type="project" value="InterPro"/>
</dbReference>
<dbReference type="SUPFAM" id="SSF52172">
    <property type="entry name" value="CheY-like"/>
    <property type="match status" value="1"/>
</dbReference>
<dbReference type="GO" id="GO:0000156">
    <property type="term" value="F:phosphorelay response regulator activity"/>
    <property type="evidence" value="ECO:0007669"/>
    <property type="project" value="InterPro"/>
</dbReference>
<gene>
    <name evidence="6" type="primary">ypdB</name>
    <name evidence="6" type="ORF">bsdtb5_25470</name>
</gene>
<feature type="domain" description="HTH LytTR-type" evidence="5">
    <location>
        <begin position="143"/>
        <end position="248"/>
    </location>
</feature>
<dbReference type="Gene3D" id="3.40.50.2300">
    <property type="match status" value="1"/>
</dbReference>